<evidence type="ECO:0000313" key="1">
    <source>
        <dbReference type="EMBL" id="QYD73499.1"/>
    </source>
</evidence>
<accession>A0ABX8UWY7</accession>
<organism evidence="1 2">
    <name type="scientific">Paraburkholderia edwinii</name>
    <dbReference type="NCBI Taxonomy" id="2861782"/>
    <lineage>
        <taxon>Bacteria</taxon>
        <taxon>Pseudomonadati</taxon>
        <taxon>Pseudomonadota</taxon>
        <taxon>Betaproteobacteria</taxon>
        <taxon>Burkholderiales</taxon>
        <taxon>Burkholderiaceae</taxon>
        <taxon>Paraburkholderia</taxon>
    </lineage>
</organism>
<reference evidence="1 2" key="1">
    <citation type="submission" date="2021-07" db="EMBL/GenBank/DDBJ databases">
        <title>Paraburkholderia edwinii protects Aspergillus sp. from phenazines by acting as a toxin sponge.</title>
        <authorList>
            <person name="Dahlstrom K.M."/>
            <person name="Newman D.K."/>
        </authorList>
    </citation>
    <scope>NUCLEOTIDE SEQUENCE [LARGE SCALE GENOMIC DNA]</scope>
    <source>
        <strain evidence="1 2">Pe01</strain>
    </source>
</reference>
<evidence type="ECO:0000313" key="2">
    <source>
        <dbReference type="Proteomes" id="UP000826462"/>
    </source>
</evidence>
<keyword evidence="2" id="KW-1185">Reference proteome</keyword>
<protein>
    <recommendedName>
        <fullName evidence="3">Preprotein translocase subunit SecA</fullName>
    </recommendedName>
</protein>
<dbReference type="EMBL" id="CP080096">
    <property type="protein sequence ID" value="QYD73499.1"/>
    <property type="molecule type" value="Genomic_DNA"/>
</dbReference>
<name>A0ABX8UWY7_9BURK</name>
<proteinExistence type="predicted"/>
<dbReference type="Proteomes" id="UP000826462">
    <property type="component" value="Chromosome 2"/>
</dbReference>
<evidence type="ECO:0008006" key="3">
    <source>
        <dbReference type="Google" id="ProtNLM"/>
    </source>
</evidence>
<dbReference type="RefSeq" id="WP_219803310.1">
    <property type="nucleotide sequence ID" value="NZ_CP080096.1"/>
</dbReference>
<gene>
    <name evidence="1" type="ORF">KZJ38_28155</name>
</gene>
<sequence>MLSPHEFATLLLVKNAPDLTDIDRGELKTLLEQQLVALEQTVSGIALPTLTPGGQSLLRAMASLISGDALQSNDIRPAEAP</sequence>